<evidence type="ECO:0000313" key="5">
    <source>
        <dbReference type="Proteomes" id="UP000580517"/>
    </source>
</evidence>
<name>A0A853FGF5_9BURK</name>
<reference evidence="4 5" key="1">
    <citation type="submission" date="2020-07" db="EMBL/GenBank/DDBJ databases">
        <title>Taxonomic revisions and descriptions of new bacterial species based on genomic comparisons in the high-G+C-content subgroup of the family Alcaligenaceae.</title>
        <authorList>
            <person name="Szabo A."/>
            <person name="Felfoldi T."/>
        </authorList>
    </citation>
    <scope>NUCLEOTIDE SEQUENCE [LARGE SCALE GENOMIC DNA]</scope>
    <source>
        <strain evidence="4 5">DSM 25264</strain>
    </source>
</reference>
<dbReference type="Pfam" id="PF13458">
    <property type="entry name" value="Peripla_BP_6"/>
    <property type="match status" value="1"/>
</dbReference>
<dbReference type="RefSeq" id="WP_129968989.1">
    <property type="nucleotide sequence ID" value="NZ_JACCEW010000002.1"/>
</dbReference>
<dbReference type="PROSITE" id="PS51318">
    <property type="entry name" value="TAT"/>
    <property type="match status" value="1"/>
</dbReference>
<dbReference type="Gene3D" id="3.40.50.2300">
    <property type="match status" value="2"/>
</dbReference>
<proteinExistence type="inferred from homology"/>
<dbReference type="PANTHER" id="PTHR30483:SF6">
    <property type="entry name" value="PERIPLASMIC BINDING PROTEIN OF ABC TRANSPORTER FOR NATURAL AMINO ACIDS"/>
    <property type="match status" value="1"/>
</dbReference>
<keyword evidence="5" id="KW-1185">Reference proteome</keyword>
<protein>
    <submittedName>
        <fullName evidence="4">Substrate-binding protein</fullName>
    </submittedName>
</protein>
<keyword evidence="2" id="KW-0732">Signal</keyword>
<dbReference type="InterPro" id="IPR051010">
    <property type="entry name" value="BCAA_transport"/>
</dbReference>
<gene>
    <name evidence="4" type="ORF">H0A68_09390</name>
</gene>
<dbReference type="CDD" id="cd19987">
    <property type="entry name" value="PBP1_SBP-like"/>
    <property type="match status" value="1"/>
</dbReference>
<dbReference type="PANTHER" id="PTHR30483">
    <property type="entry name" value="LEUCINE-SPECIFIC-BINDING PROTEIN"/>
    <property type="match status" value="1"/>
</dbReference>
<sequence length="452" mass="49073">MEDKKTGTVQDTFIDRRTMLKMGVAGAAAGGMLMHGASAMAADEKKPVGNYPAGTEGDSVFMGLTLDITGPYSAQGADQQKGYELAIEQLNAGAPEIKKISPLTKKGILGKTVKFGVADAETKPNTAVQAATRFIHDNKAMVVSGSTSSAVAIALQKVCNREHTIYLPAISGSNETTGVDCQRYGFRLCYFAYTACKAIAPVLAKNMGKDRKAIYLVPDYTYGHTTFDSMKEFTEKEGWTTVGEQVHPLGAKDYSSFLINIANSGADTLVVIAYGADAANSIKQAKQFGLLEKMQIVVPYMSAFLEKEIGADIMQGVYAATGFWWTLQDKYPIAKDFVAAFEKKYKAKPRDSAYIAYLQTALWADACERAGSFYPPDVIKAYEAGEVRQGPIGDVTFRAEDHQGVINFPIVRGKKKADMQNEDDYFEVVEVVDGRKALPEVGLLGCKLGDYI</sequence>
<evidence type="ECO:0000256" key="2">
    <source>
        <dbReference type="ARBA" id="ARBA00022729"/>
    </source>
</evidence>
<comment type="caution">
    <text evidence="4">The sequence shown here is derived from an EMBL/GenBank/DDBJ whole genome shotgun (WGS) entry which is preliminary data.</text>
</comment>
<evidence type="ECO:0000259" key="3">
    <source>
        <dbReference type="Pfam" id="PF13458"/>
    </source>
</evidence>
<evidence type="ECO:0000256" key="1">
    <source>
        <dbReference type="ARBA" id="ARBA00010062"/>
    </source>
</evidence>
<comment type="similarity">
    <text evidence="1">Belongs to the leucine-binding protein family.</text>
</comment>
<evidence type="ECO:0000313" key="4">
    <source>
        <dbReference type="EMBL" id="NYT37086.1"/>
    </source>
</evidence>
<dbReference type="InterPro" id="IPR028082">
    <property type="entry name" value="Peripla_BP_I"/>
</dbReference>
<dbReference type="InterPro" id="IPR006311">
    <property type="entry name" value="TAT_signal"/>
</dbReference>
<dbReference type="OrthoDB" id="8766630at2"/>
<organism evidence="4 5">
    <name type="scientific">Allopusillimonas soli</name>
    <dbReference type="NCBI Taxonomy" id="659016"/>
    <lineage>
        <taxon>Bacteria</taxon>
        <taxon>Pseudomonadati</taxon>
        <taxon>Pseudomonadota</taxon>
        <taxon>Betaproteobacteria</taxon>
        <taxon>Burkholderiales</taxon>
        <taxon>Alcaligenaceae</taxon>
        <taxon>Allopusillimonas</taxon>
    </lineage>
</organism>
<dbReference type="AlphaFoldDB" id="A0A853FGF5"/>
<dbReference type="InterPro" id="IPR028081">
    <property type="entry name" value="Leu-bd"/>
</dbReference>
<accession>A0A853FGF5</accession>
<feature type="domain" description="Leucine-binding protein" evidence="3">
    <location>
        <begin position="60"/>
        <end position="416"/>
    </location>
</feature>
<dbReference type="Proteomes" id="UP000580517">
    <property type="component" value="Unassembled WGS sequence"/>
</dbReference>
<dbReference type="EMBL" id="JACCEW010000002">
    <property type="protein sequence ID" value="NYT37086.1"/>
    <property type="molecule type" value="Genomic_DNA"/>
</dbReference>
<dbReference type="SUPFAM" id="SSF53822">
    <property type="entry name" value="Periplasmic binding protein-like I"/>
    <property type="match status" value="1"/>
</dbReference>